<dbReference type="EMBL" id="JAPDPJ010000163">
    <property type="protein sequence ID" value="MCW3789696.1"/>
    <property type="molecule type" value="Genomic_DNA"/>
</dbReference>
<dbReference type="Gene3D" id="2.60.40.3440">
    <property type="match status" value="3"/>
</dbReference>
<feature type="compositionally biased region" description="Acidic residues" evidence="4">
    <location>
        <begin position="720"/>
        <end position="739"/>
    </location>
</feature>
<comment type="caution">
    <text evidence="6">The sequence shown here is derived from an EMBL/GenBank/DDBJ whole genome shotgun (WGS) entry which is preliminary data.</text>
</comment>
<evidence type="ECO:0000256" key="3">
    <source>
        <dbReference type="ARBA" id="ARBA00022837"/>
    </source>
</evidence>
<protein>
    <submittedName>
        <fullName evidence="6">Tandem-95 repeat protein</fullName>
    </submittedName>
</protein>
<evidence type="ECO:0000313" key="6">
    <source>
        <dbReference type="EMBL" id="MCW3789696.1"/>
    </source>
</evidence>
<dbReference type="Pfam" id="PF13585">
    <property type="entry name" value="CHU_C"/>
    <property type="match status" value="1"/>
</dbReference>
<dbReference type="NCBIfam" id="NF012211">
    <property type="entry name" value="tand_rpt_95"/>
    <property type="match status" value="5"/>
</dbReference>
<feature type="region of interest" description="Disordered" evidence="4">
    <location>
        <begin position="658"/>
        <end position="800"/>
    </location>
</feature>
<dbReference type="Gene3D" id="2.60.40.2030">
    <property type="match status" value="2"/>
</dbReference>
<keyword evidence="2" id="KW-0677">Repeat</keyword>
<feature type="compositionally biased region" description="Acidic residues" evidence="4">
    <location>
        <begin position="746"/>
        <end position="795"/>
    </location>
</feature>
<keyword evidence="3" id="KW-0106">Calcium</keyword>
<gene>
    <name evidence="6" type="ORF">OM075_24770</name>
</gene>
<dbReference type="RefSeq" id="WP_301193241.1">
    <property type="nucleotide sequence ID" value="NZ_JAPDPJ010000163.1"/>
</dbReference>
<dbReference type="Proteomes" id="UP001209229">
    <property type="component" value="Unassembled WGS sequence"/>
</dbReference>
<reference evidence="6" key="1">
    <citation type="submission" date="2022-10" db="EMBL/GenBank/DDBJ databases">
        <authorList>
            <person name="Yu W.X."/>
        </authorList>
    </citation>
    <scope>NUCLEOTIDE SEQUENCE</scope>
    <source>
        <strain evidence="6">AAT</strain>
    </source>
</reference>
<dbReference type="NCBIfam" id="TIGR04131">
    <property type="entry name" value="Bac_Flav_CTERM"/>
    <property type="match status" value="1"/>
</dbReference>
<dbReference type="PANTHER" id="PTHR34720">
    <property type="entry name" value="MICROCYSTIN DEPENDENT PROTEIN"/>
    <property type="match status" value="1"/>
</dbReference>
<sequence length="901" mass="93978">AAGETSKTVSVTVYGDAVYEGDESLYVNLSNASGATIADNQGVGTINDDEFAPIVTLSASPTSISENGGISTLTATLNTATYEDVIVNLTYIGTATNGTDYTVVSSIIIAAGSTTGTTDITATNDVIYEGSETIIVEISKVTGGEVMEDGAQQSTVNITDINDAPTANDDALSAAEDNDATVNVITNDTDSDGTINVTTVDLDPTTDGIQTTYASTNGDWSVDASGLVTFSPDADWNGAESITYVVSDNYGAVSNNGIITATITAINDAPVAVNDSGNNTSEDTPITIATIGANDTDVDGSIDPSTIMLIDPNDESNTGNLGNALEIAGVGVYEVDELGNVTYHPASGFTGSASIYYFVEDNDGLESNVATISIKVGEVNILPTAVADVADTDKDVVVVVDVLSNDTGLEDGNLMVSIPSQPTEGVVTVNGDNTITVTPNEGYVGDITFDYQVCDGDGDCSTATVTITVNALAEDHTPTAVADVADTDKDVAVVVDVLSNDTGLEDGNLLVSIPSQAAEGVVTVNGDNTITVTPSEGYVGDITFDYQVCDGDGDCSTATVTVTVNALVEDHTPTAVADVADTDKDVAVVVAVLSNDTGLEDGNLVVSIPSQAAEGVVTVNGDNTITVTPSEGYVGDITFDYQVCDGDDDCSTATVTVTVEETDNDGDGITNTDEGEGDTDGDGILDKNDPDSDNDGILDVVEGTDDNDGDGIPNYKDSDSDGDGIPDVVEGSDDVDNDGDGNYLDLDSDDDGIPDSEEGNIDTDNDGTPDYQDLDSDNDGILDSEESNGDCDNDGIPDRIDEDKCYGEDELILYEGFSPNNDGDNDTYNIPWLYQFNQVSIEIFNRWGNVVYKQSKYDNNWNGESNVGFSVGKELPVGTYYYIINVRDINKKITGYIYLNR</sequence>
<feature type="compositionally biased region" description="Acidic residues" evidence="4">
    <location>
        <begin position="691"/>
        <end position="709"/>
    </location>
</feature>
<feature type="domain" description="Calx-beta" evidence="5">
    <location>
        <begin position="49"/>
        <end position="160"/>
    </location>
</feature>
<dbReference type="PANTHER" id="PTHR34720:SF9">
    <property type="entry name" value="BLR4714 PROTEIN"/>
    <property type="match status" value="1"/>
</dbReference>
<dbReference type="GO" id="GO:0007154">
    <property type="term" value="P:cell communication"/>
    <property type="evidence" value="ECO:0007669"/>
    <property type="project" value="InterPro"/>
</dbReference>
<dbReference type="InterPro" id="IPR038081">
    <property type="entry name" value="CalX-like_sf"/>
</dbReference>
<dbReference type="SUPFAM" id="SSF141072">
    <property type="entry name" value="CalX-like"/>
    <property type="match status" value="2"/>
</dbReference>
<dbReference type="GO" id="GO:0016020">
    <property type="term" value="C:membrane"/>
    <property type="evidence" value="ECO:0007669"/>
    <property type="project" value="InterPro"/>
</dbReference>
<organism evidence="6 7">
    <name type="scientific">Plebeiibacterium sediminum</name>
    <dbReference type="NCBI Taxonomy" id="2992112"/>
    <lineage>
        <taxon>Bacteria</taxon>
        <taxon>Pseudomonadati</taxon>
        <taxon>Bacteroidota</taxon>
        <taxon>Bacteroidia</taxon>
        <taxon>Marinilabiliales</taxon>
        <taxon>Marinilabiliaceae</taxon>
        <taxon>Plebeiibacterium</taxon>
    </lineage>
</organism>
<dbReference type="InterPro" id="IPR026341">
    <property type="entry name" value="T9SS_type_B"/>
</dbReference>
<dbReference type="Pfam" id="PF17963">
    <property type="entry name" value="Big_9"/>
    <property type="match status" value="5"/>
</dbReference>
<keyword evidence="1" id="KW-0732">Signal</keyword>
<feature type="compositionally biased region" description="Acidic residues" evidence="4">
    <location>
        <begin position="673"/>
        <end position="683"/>
    </location>
</feature>
<dbReference type="Pfam" id="PF03160">
    <property type="entry name" value="Calx-beta"/>
    <property type="match status" value="2"/>
</dbReference>
<evidence type="ECO:0000256" key="1">
    <source>
        <dbReference type="ARBA" id="ARBA00022729"/>
    </source>
</evidence>
<dbReference type="AlphaFoldDB" id="A0AAE3M9V6"/>
<keyword evidence="7" id="KW-1185">Reference proteome</keyword>
<accession>A0AAE3M9V6</accession>
<proteinExistence type="predicted"/>
<evidence type="ECO:0000256" key="4">
    <source>
        <dbReference type="SAM" id="MobiDB-lite"/>
    </source>
</evidence>
<evidence type="ECO:0000256" key="2">
    <source>
        <dbReference type="ARBA" id="ARBA00022737"/>
    </source>
</evidence>
<evidence type="ECO:0000259" key="5">
    <source>
        <dbReference type="Pfam" id="PF03160"/>
    </source>
</evidence>
<name>A0AAE3M9V6_9BACT</name>
<feature type="non-terminal residue" evidence="6">
    <location>
        <position position="1"/>
    </location>
</feature>
<feature type="domain" description="Calx-beta" evidence="5">
    <location>
        <begin position="2"/>
        <end position="35"/>
    </location>
</feature>
<evidence type="ECO:0000313" key="7">
    <source>
        <dbReference type="Proteomes" id="UP001209229"/>
    </source>
</evidence>
<dbReference type="InterPro" id="IPR003644">
    <property type="entry name" value="Calx_beta"/>
</dbReference>